<proteinExistence type="predicted"/>
<dbReference type="RefSeq" id="XP_064711634.1">
    <property type="nucleotide sequence ID" value="XM_064843774.1"/>
</dbReference>
<dbReference type="Proteomes" id="UP001358417">
    <property type="component" value="Unassembled WGS sequence"/>
</dbReference>
<evidence type="ECO:0000313" key="2">
    <source>
        <dbReference type="Proteomes" id="UP001358417"/>
    </source>
</evidence>
<comment type="caution">
    <text evidence="1">The sequence shown here is derived from an EMBL/GenBank/DDBJ whole genome shotgun (WGS) entry which is preliminary data.</text>
</comment>
<dbReference type="AlphaFoldDB" id="A0AAV9NSC7"/>
<organism evidence="1 2">
    <name type="scientific">Exophiala bonariae</name>
    <dbReference type="NCBI Taxonomy" id="1690606"/>
    <lineage>
        <taxon>Eukaryota</taxon>
        <taxon>Fungi</taxon>
        <taxon>Dikarya</taxon>
        <taxon>Ascomycota</taxon>
        <taxon>Pezizomycotina</taxon>
        <taxon>Eurotiomycetes</taxon>
        <taxon>Chaetothyriomycetidae</taxon>
        <taxon>Chaetothyriales</taxon>
        <taxon>Herpotrichiellaceae</taxon>
        <taxon>Exophiala</taxon>
    </lineage>
</organism>
<dbReference type="EMBL" id="JAVRRD010000001">
    <property type="protein sequence ID" value="KAK5064310.1"/>
    <property type="molecule type" value="Genomic_DNA"/>
</dbReference>
<sequence length="148" mass="16295">MTSILLTAVFRKFATSSQNLDIMFNHIDRAITVLQAMEECMVARNAICIIKRALARAKGVEQPVLKPESSSTILKSQNIFGASALNSASLSSPINFDTVLPAVGDEADMSEGVEYCFTWLGNNPNPFDDYQQALFWSTWGQEVDLLGK</sequence>
<reference evidence="1 2" key="1">
    <citation type="submission" date="2023-08" db="EMBL/GenBank/DDBJ databases">
        <title>Black Yeasts Isolated from many extreme environments.</title>
        <authorList>
            <person name="Coleine C."/>
            <person name="Stajich J.E."/>
            <person name="Selbmann L."/>
        </authorList>
    </citation>
    <scope>NUCLEOTIDE SEQUENCE [LARGE SCALE GENOMIC DNA]</scope>
    <source>
        <strain evidence="1 2">CCFEE 5792</strain>
    </source>
</reference>
<dbReference type="GeneID" id="89968365"/>
<name>A0AAV9NSC7_9EURO</name>
<accession>A0AAV9NSC7</accession>
<gene>
    <name evidence="1" type="ORF">LTR84_000143</name>
</gene>
<protein>
    <recommendedName>
        <fullName evidence="3">Transcription factor domain-containing protein</fullName>
    </recommendedName>
</protein>
<keyword evidence="2" id="KW-1185">Reference proteome</keyword>
<evidence type="ECO:0000313" key="1">
    <source>
        <dbReference type="EMBL" id="KAK5064310.1"/>
    </source>
</evidence>
<evidence type="ECO:0008006" key="3">
    <source>
        <dbReference type="Google" id="ProtNLM"/>
    </source>
</evidence>